<evidence type="ECO:0000313" key="3">
    <source>
        <dbReference type="Proteomes" id="UP000737391"/>
    </source>
</evidence>
<comment type="caution">
    <text evidence="2">The sequence shown here is derived from an EMBL/GenBank/DDBJ whole genome shotgun (WGS) entry which is preliminary data.</text>
</comment>
<feature type="compositionally biased region" description="Basic and acidic residues" evidence="1">
    <location>
        <begin position="1"/>
        <end position="16"/>
    </location>
</feature>
<feature type="region of interest" description="Disordered" evidence="1">
    <location>
        <begin position="1"/>
        <end position="70"/>
    </location>
</feature>
<feature type="compositionally biased region" description="Basic and acidic residues" evidence="1">
    <location>
        <begin position="61"/>
        <end position="70"/>
    </location>
</feature>
<dbReference type="AlphaFoldDB" id="A0A9P5AYS4"/>
<dbReference type="Proteomes" id="UP000737391">
    <property type="component" value="Unassembled WGS sequence"/>
</dbReference>
<evidence type="ECO:0000256" key="1">
    <source>
        <dbReference type="SAM" id="MobiDB-lite"/>
    </source>
</evidence>
<name>A0A9P5AYS4_9HYPO</name>
<gene>
    <name evidence="2" type="ORF">FAGAP_12041</name>
</gene>
<sequence length="70" mass="8119">MSTNRDSRDSEGKYQDDWEDAMIPTGDSSKNKRDKARKEKEEADEAAKQEASKQAMFDAGRTSRERYKKK</sequence>
<reference evidence="2" key="1">
    <citation type="submission" date="2020-01" db="EMBL/GenBank/DDBJ databases">
        <title>Identification and distribution of gene clusters putatively required for synthesis of sphingolipid metabolism inhibitors in phylogenetically diverse species of the filamentous fungus Fusarium.</title>
        <authorList>
            <person name="Kim H.-S."/>
            <person name="Busman M."/>
            <person name="Brown D.W."/>
            <person name="Divon H."/>
            <person name="Uhlig S."/>
            <person name="Proctor R.H."/>
        </authorList>
    </citation>
    <scope>NUCLEOTIDE SEQUENCE</scope>
    <source>
        <strain evidence="2">NRRL 31653</strain>
    </source>
</reference>
<feature type="compositionally biased region" description="Basic and acidic residues" evidence="1">
    <location>
        <begin position="36"/>
        <end position="51"/>
    </location>
</feature>
<dbReference type="EMBL" id="LUFC02001208">
    <property type="protein sequence ID" value="KAF4481592.1"/>
    <property type="molecule type" value="Genomic_DNA"/>
</dbReference>
<organism evidence="2 3">
    <name type="scientific">Fusarium agapanthi</name>
    <dbReference type="NCBI Taxonomy" id="1803897"/>
    <lineage>
        <taxon>Eukaryota</taxon>
        <taxon>Fungi</taxon>
        <taxon>Dikarya</taxon>
        <taxon>Ascomycota</taxon>
        <taxon>Pezizomycotina</taxon>
        <taxon>Sordariomycetes</taxon>
        <taxon>Hypocreomycetidae</taxon>
        <taxon>Hypocreales</taxon>
        <taxon>Nectriaceae</taxon>
        <taxon>Fusarium</taxon>
        <taxon>Fusarium fujikuroi species complex</taxon>
    </lineage>
</organism>
<protein>
    <submittedName>
        <fullName evidence="2">Uncharacterized protein</fullName>
    </submittedName>
</protein>
<accession>A0A9P5AYS4</accession>
<keyword evidence="3" id="KW-1185">Reference proteome</keyword>
<dbReference type="OrthoDB" id="5103189at2759"/>
<proteinExistence type="predicted"/>
<evidence type="ECO:0000313" key="2">
    <source>
        <dbReference type="EMBL" id="KAF4481592.1"/>
    </source>
</evidence>